<protein>
    <submittedName>
        <fullName evidence="2">Membrane protein</fullName>
    </submittedName>
</protein>
<dbReference type="Proteomes" id="UP000606044">
    <property type="component" value="Unassembled WGS sequence"/>
</dbReference>
<proteinExistence type="predicted"/>
<evidence type="ECO:0000313" key="2">
    <source>
        <dbReference type="EMBL" id="GGF87177.1"/>
    </source>
</evidence>
<dbReference type="AlphaFoldDB" id="A0A917FIH3"/>
<feature type="transmembrane region" description="Helical" evidence="1">
    <location>
        <begin position="274"/>
        <end position="296"/>
    </location>
</feature>
<dbReference type="Pfam" id="PF09991">
    <property type="entry name" value="DUF2232"/>
    <property type="match status" value="1"/>
</dbReference>
<reference evidence="2" key="2">
    <citation type="submission" date="2020-09" db="EMBL/GenBank/DDBJ databases">
        <authorList>
            <person name="Sun Q."/>
            <person name="Sedlacek I."/>
        </authorList>
    </citation>
    <scope>NUCLEOTIDE SEQUENCE</scope>
    <source>
        <strain evidence="2">CCM 7897</strain>
    </source>
</reference>
<feature type="transmembrane region" description="Helical" evidence="1">
    <location>
        <begin position="73"/>
        <end position="93"/>
    </location>
</feature>
<comment type="caution">
    <text evidence="2">The sequence shown here is derived from an EMBL/GenBank/DDBJ whole genome shotgun (WGS) entry which is preliminary data.</text>
</comment>
<organism evidence="2 3">
    <name type="scientific">Azorhizobium oxalatiphilum</name>
    <dbReference type="NCBI Taxonomy" id="980631"/>
    <lineage>
        <taxon>Bacteria</taxon>
        <taxon>Pseudomonadati</taxon>
        <taxon>Pseudomonadota</taxon>
        <taxon>Alphaproteobacteria</taxon>
        <taxon>Hyphomicrobiales</taxon>
        <taxon>Xanthobacteraceae</taxon>
        <taxon>Azorhizobium</taxon>
    </lineage>
</organism>
<gene>
    <name evidence="2" type="ORF">GCM10007301_53810</name>
</gene>
<feature type="transmembrane region" description="Helical" evidence="1">
    <location>
        <begin position="242"/>
        <end position="262"/>
    </location>
</feature>
<evidence type="ECO:0000256" key="1">
    <source>
        <dbReference type="SAM" id="Phobius"/>
    </source>
</evidence>
<feature type="transmembrane region" description="Helical" evidence="1">
    <location>
        <begin position="105"/>
        <end position="131"/>
    </location>
</feature>
<keyword evidence="1" id="KW-1133">Transmembrane helix</keyword>
<keyword evidence="1" id="KW-0472">Membrane</keyword>
<name>A0A917FIH3_9HYPH</name>
<feature type="transmembrane region" description="Helical" evidence="1">
    <location>
        <begin position="172"/>
        <end position="194"/>
    </location>
</feature>
<dbReference type="EMBL" id="BMCT01000012">
    <property type="protein sequence ID" value="GGF87177.1"/>
    <property type="molecule type" value="Genomic_DNA"/>
</dbReference>
<feature type="transmembrane region" description="Helical" evidence="1">
    <location>
        <begin position="215"/>
        <end position="236"/>
    </location>
</feature>
<feature type="transmembrane region" description="Helical" evidence="1">
    <location>
        <begin position="6"/>
        <end position="34"/>
    </location>
</feature>
<dbReference type="InterPro" id="IPR018710">
    <property type="entry name" value="DUF2232"/>
</dbReference>
<accession>A0A917FIH3</accession>
<keyword evidence="1" id="KW-0812">Transmembrane</keyword>
<evidence type="ECO:0000313" key="3">
    <source>
        <dbReference type="Proteomes" id="UP000606044"/>
    </source>
</evidence>
<reference evidence="2" key="1">
    <citation type="journal article" date="2014" name="Int. J. Syst. Evol. Microbiol.">
        <title>Complete genome sequence of Corynebacterium casei LMG S-19264T (=DSM 44701T), isolated from a smear-ripened cheese.</title>
        <authorList>
            <consortium name="US DOE Joint Genome Institute (JGI-PGF)"/>
            <person name="Walter F."/>
            <person name="Albersmeier A."/>
            <person name="Kalinowski J."/>
            <person name="Ruckert C."/>
        </authorList>
    </citation>
    <scope>NUCLEOTIDE SEQUENCE</scope>
    <source>
        <strain evidence="2">CCM 7897</strain>
    </source>
</reference>
<keyword evidence="3" id="KW-1185">Reference proteome</keyword>
<sequence length="318" mass="31922">MVPFILIGIVAGAASALLVAGVAAGSMLAVPLFYLAPLPLMIGGLAFSHIAAAVGVVAASLGLGALYGTTFLTAYLVGIGLPAWVLSYCALLARQDPAARDGVAWFPVGGLMIAGVILATLSIVVALFSLAGSYDAYVDAVSRAFEVFMKAQGGAPAGAAGDPVAMGQTVAIILPATAAAVLFSTQMGCLYLAGRAARLSGRLARPWPDLAGLRLPGMTPLALAGLVAIAMTPGLLGLSASAAGAALIVCYTAAGFAVLHYVTRGRAARPFILIGAWVLTLAIGWPALVMALIGVVDALFDLRRRIGTAGGPPAANDR</sequence>
<dbReference type="RefSeq" id="WP_188583968.1">
    <property type="nucleotide sequence ID" value="NZ_BMCT01000012.1"/>
</dbReference>